<dbReference type="GO" id="GO:0009277">
    <property type="term" value="C:fungal-type cell wall"/>
    <property type="evidence" value="ECO:0007669"/>
    <property type="project" value="TreeGrafter"/>
</dbReference>
<protein>
    <recommendedName>
        <fullName evidence="2">alpha-1,3-glucan synthase</fullName>
        <ecNumber evidence="2">2.4.1.183</ecNumber>
    </recommendedName>
</protein>
<feature type="domain" description="Mok11-13/Ags1-like second Ig-like beta-sandwich" evidence="13">
    <location>
        <begin position="230"/>
        <end position="266"/>
    </location>
</feature>
<evidence type="ECO:0000313" key="17">
    <source>
        <dbReference type="Proteomes" id="UP001383192"/>
    </source>
</evidence>
<dbReference type="Pfam" id="PF26122">
    <property type="entry name" value="CBM_Mok13"/>
    <property type="match status" value="1"/>
</dbReference>
<dbReference type="InterPro" id="IPR058654">
    <property type="entry name" value="Mok11-14/Ags1-like_TM"/>
</dbReference>
<keyword evidence="8" id="KW-0812">Transmembrane</keyword>
<feature type="transmembrane region" description="Helical" evidence="8">
    <location>
        <begin position="1491"/>
        <end position="1511"/>
    </location>
</feature>
<keyword evidence="17" id="KW-1185">Reference proteome</keyword>
<feature type="region of interest" description="Disordered" evidence="7">
    <location>
        <begin position="954"/>
        <end position="977"/>
    </location>
</feature>
<keyword evidence="8" id="KW-0472">Membrane</keyword>
<evidence type="ECO:0000259" key="15">
    <source>
        <dbReference type="Pfam" id="PF26127"/>
    </source>
</evidence>
<feature type="domain" description="Starch synthase catalytic" evidence="10">
    <location>
        <begin position="478"/>
        <end position="675"/>
    </location>
</feature>
<sequence length="1886" mass="210289">MTTLERTVRNLFAPYETYQLAGLAVIVLQRQQGAYYGCLEGVTMEPYGFKMLVPQEQWTAPPPALTAFKPGHDARILVHPGDANATTVDISLEFNTEMNCDSVSNAVSLKMASSGRGGTPTITNVNCGAASNSGTGMVQGVSMTAWTWNATLIDFPDGVLTITVNNPSTQDGKGGTRVVDHLLLRKGAADNVMSAFRTQGFWRGHLSVLAEFRNELDELGGLGGHDDHRAKLFQGMYKFWPGDHVMVQYWSAATMSTAHVVHSDYSYDGHPRRVPQFLARGPFNQWGFDKGLPHTMMMNADGKWELEIMASWPTYIQLNVWGFDDYYYGDTDGDGVLDRLPPNTNAPNYLNLSAPPPPHLAWALIVDDHSMTWTLVPRGQASVGATTYALLLIIPMLTACLAVLAFMWSFYGIKHNRFGVKAKSDNKYFPILSAALAFANRSTTDLKSSSMTMSEKIFKPKMNSDIIGWPEDKHKRRKVLVATLEYEIIDWKLKVKIGGLGVMSSLMGKAMTDVDLIWVVPKVKDLEYPAGEPAEPIEVIIFGEPYLIEVETHVLDNITYVILDSPVFRAQTKSDPYPARMDDLSSAIFLFDLEPGYRCYNVYHINDYHGALAPIYLLPKVLPVCLSLHNAEFQGLWPLRTKEEMKEVCSAFNITKENCTKYVQFGNTFNLLHAAASFISVHQRSVGVAGVSDKYGKRSWARYPALWTLKHVDSLPNPDPSDIAALDETPMTARDIEIDEVAEAARPELKRQAQEWAGIKQDPSSDLFVFVGRWSKQKGVDLIADIMPALLEKRPSVQLIAVGPVVDLYGRFAAEKLARLMEMYPDRVYSKPEFTTLPPYLFSGADFALIPSRDEPFGLVAVEFGRKGALGVGSRLGGLGLMPGWWYPVESSSTAHMLSQLTKTIKMALKSTEEERAILRARSAVQRFPVVEWRQRMEDLHRRSINASRGIAGDDAWRESDCDGGNAEPVADLDDWDPVHQRLPSQPGWDASGVIPDSPRIAPPVSPGWSQDTLTPVTESSRLDREDSDYFTSRGGVRMSSDSTRVGGYGDFLERANRTIARENRSVPDPLTAGSQSRPFSVHSRATSYESISSIVEDKYNSPLNKAVQTFTDADGGVAADFIQKLKVLNAKNSEHELSIEKYLIKSEEAFFGQVKKDKLSSAASIRSTRRESAWAGPSPSPSVYSRSSTPYLRESALFEFGESELPLEAPTPSIDVVPMTALQVFMSRELKGWPLYTIVMALGQMLSATSFQITLLTGRNWQGQYAVVRSRRSFPCSVCSVVSNVPTKALSLRAFGPWVFFGLAFLCIGFPSVMRDSLSTQGHRIFANVATWCYAVASAASFLFFGLNFGEEAGAATEVWTLRACVVQGSQQVWVAALWYWGYHLNGLKDDYLPPWWIVLIVWPLAAMSFVFCYLMLYGLPDAIQLDPHHTQDYYHQTPPKVPHFLKTLVRRKLVLWFLASEILRDYWLSGPYGRNWSFLWNVDVPKWQIFLLVIIFFVFVWAAMLLALTHLSKTHTWILPVFAVGLGAPRWCQMLWGTSSLALYIPWAGKGGPYLGLSLWLWLGVLDAVQGVGLGMILLQTLSRLHVCATLAFAQIIGSVCVMVARATAPNAIGPESVFPDAAKWDFSDGLKGSPMAAPMFWIALMCQIIVVVGYLWFYRKEQLDFLLWTFYYHDGDHHEFKQRKDADNYVQDLTFCYLHMSKYDLTALDTLETAEYIKTDLADDELDIPGYMIPPNPEDGDSPLLPSQVHPSYPYGNPTNVKHPAAKPRPPYDPASRALYEDMGYEGGGVAGALRWKDMALEVLLPTDEAKELSEKAAKARKMASGATNQGPHPQPQQPVLTPGDQTTATEDDDDDEDEEEDENDENENDDDEVTEESEEEEE</sequence>
<gene>
    <name evidence="16" type="ORF">VNI00_003296</name>
</gene>
<feature type="domain" description="Cell wall alpha-1,3-glucan synthase Mok11-14/Ags1-like transmembrane" evidence="15">
    <location>
        <begin position="1226"/>
        <end position="1666"/>
    </location>
</feature>
<dbReference type="Gene3D" id="3.40.50.2000">
    <property type="entry name" value="Glycogen Phosphorylase B"/>
    <property type="match status" value="2"/>
</dbReference>
<dbReference type="InterPro" id="IPR001296">
    <property type="entry name" value="Glyco_trans_1"/>
</dbReference>
<feature type="region of interest" description="Disordered" evidence="7">
    <location>
        <begin position="1000"/>
        <end position="1036"/>
    </location>
</feature>
<dbReference type="Pfam" id="PF00534">
    <property type="entry name" value="Glycos_transf_1"/>
    <property type="match status" value="1"/>
</dbReference>
<evidence type="ECO:0000259" key="14">
    <source>
        <dbReference type="Pfam" id="PF26122"/>
    </source>
</evidence>
<dbReference type="PANTHER" id="PTHR47182:SF2">
    <property type="entry name" value="CELL WALL ALPHA-1,3-GLUCAN SYNTHASE AGS1"/>
    <property type="match status" value="1"/>
</dbReference>
<proteinExistence type="inferred from homology"/>
<keyword evidence="3" id="KW-0328">Glycosyltransferase</keyword>
<keyword evidence="4" id="KW-0808">Transferase</keyword>
<dbReference type="EMBL" id="JAYKXP010000008">
    <property type="protein sequence ID" value="KAK7054833.1"/>
    <property type="molecule type" value="Genomic_DNA"/>
</dbReference>
<comment type="similarity">
    <text evidence="1">Belongs to the glycosyltransferase group 1 family.</text>
</comment>
<feature type="domain" description="Glycosyl transferase family 1" evidence="9">
    <location>
        <begin position="764"/>
        <end position="863"/>
    </location>
</feature>
<dbReference type="EC" id="2.4.1.183" evidence="2"/>
<feature type="compositionally biased region" description="Acidic residues" evidence="7">
    <location>
        <begin position="1853"/>
        <end position="1886"/>
    </location>
</feature>
<feature type="transmembrane region" description="Helical" evidence="8">
    <location>
        <begin position="1642"/>
        <end position="1661"/>
    </location>
</feature>
<feature type="compositionally biased region" description="Polar residues" evidence="7">
    <location>
        <begin position="1829"/>
        <end position="1852"/>
    </location>
</feature>
<comment type="catalytic activity">
    <reaction evidence="6">
        <text>[(1-&gt;3)-alpha-D-glucosyl](n) + UDP-alpha-D-glucose = [(1-&gt;3)-alpha-D-glucosyl](n+1) + UDP + H(+)</text>
        <dbReference type="Rhea" id="RHEA:19749"/>
        <dbReference type="Rhea" id="RHEA-COMP:11150"/>
        <dbReference type="Rhea" id="RHEA-COMP:11151"/>
        <dbReference type="ChEBI" id="CHEBI:15378"/>
        <dbReference type="ChEBI" id="CHEBI:28100"/>
        <dbReference type="ChEBI" id="CHEBI:58223"/>
        <dbReference type="ChEBI" id="CHEBI:58885"/>
        <dbReference type="EC" id="2.4.1.183"/>
    </reaction>
</comment>
<evidence type="ECO:0000256" key="1">
    <source>
        <dbReference type="ARBA" id="ARBA00006122"/>
    </source>
</evidence>
<dbReference type="InterPro" id="IPR058658">
    <property type="entry name" value="Mok11-13/Ags1-like_Ig_2"/>
</dbReference>
<dbReference type="GO" id="GO:0047657">
    <property type="term" value="F:alpha-1,3-glucan synthase activity"/>
    <property type="evidence" value="ECO:0007669"/>
    <property type="project" value="UniProtKB-EC"/>
</dbReference>
<feature type="transmembrane region" description="Helical" evidence="8">
    <location>
        <begin position="1326"/>
        <end position="1348"/>
    </location>
</feature>
<evidence type="ECO:0000259" key="13">
    <source>
        <dbReference type="Pfam" id="PF26114"/>
    </source>
</evidence>
<evidence type="ECO:0000259" key="10">
    <source>
        <dbReference type="Pfam" id="PF08323"/>
    </source>
</evidence>
<feature type="transmembrane region" description="Helical" evidence="8">
    <location>
        <begin position="1397"/>
        <end position="1418"/>
    </location>
</feature>
<feature type="domain" description="Mok11-13/Ags1-like Ig-like beta-sandwich" evidence="12">
    <location>
        <begin position="60"/>
        <end position="188"/>
    </location>
</feature>
<evidence type="ECO:0000256" key="8">
    <source>
        <dbReference type="SAM" id="Phobius"/>
    </source>
</evidence>
<dbReference type="InterPro" id="IPR013534">
    <property type="entry name" value="Starch_synth_cat_dom"/>
</dbReference>
<comment type="caution">
    <text evidence="16">The sequence shown here is derived from an EMBL/GenBank/DDBJ whole genome shotgun (WGS) entry which is preliminary data.</text>
</comment>
<feature type="transmembrane region" description="Helical" evidence="8">
    <location>
        <begin position="1296"/>
        <end position="1314"/>
    </location>
</feature>
<dbReference type="InterPro" id="IPR058657">
    <property type="entry name" value="Mok11-13/Ags1-like_Ig"/>
</dbReference>
<feature type="transmembrane region" description="Helical" evidence="8">
    <location>
        <begin position="1561"/>
        <end position="1581"/>
    </location>
</feature>
<dbReference type="Proteomes" id="UP001383192">
    <property type="component" value="Unassembled WGS sequence"/>
</dbReference>
<keyword evidence="8" id="KW-1133">Transmembrane helix</keyword>
<keyword evidence="5" id="KW-0961">Cell wall biogenesis/degradation</keyword>
<name>A0AAW0DTG9_9AGAR</name>
<evidence type="ECO:0000256" key="4">
    <source>
        <dbReference type="ARBA" id="ARBA00022679"/>
    </source>
</evidence>
<accession>A0AAW0DTG9</accession>
<dbReference type="SUPFAM" id="SSF53756">
    <property type="entry name" value="UDP-Glycosyltransferase/glycogen phosphorylase"/>
    <property type="match status" value="1"/>
</dbReference>
<evidence type="ECO:0000259" key="9">
    <source>
        <dbReference type="Pfam" id="PF00534"/>
    </source>
</evidence>
<dbReference type="Pfam" id="PF26127">
    <property type="entry name" value="12TM_Mok13"/>
    <property type="match status" value="1"/>
</dbReference>
<evidence type="ECO:0000256" key="5">
    <source>
        <dbReference type="ARBA" id="ARBA00023316"/>
    </source>
</evidence>
<evidence type="ECO:0000313" key="16">
    <source>
        <dbReference type="EMBL" id="KAK7054833.1"/>
    </source>
</evidence>
<feature type="domain" description="Mok11-13/Ags1-like GH beta-sandwich" evidence="11">
    <location>
        <begin position="6"/>
        <end position="58"/>
    </location>
</feature>
<dbReference type="Pfam" id="PF08323">
    <property type="entry name" value="Glyco_transf_5"/>
    <property type="match status" value="1"/>
</dbReference>
<feature type="domain" description="Mok11-13/Ags1-like CBM" evidence="14">
    <location>
        <begin position="272"/>
        <end position="378"/>
    </location>
</feature>
<evidence type="ECO:0000256" key="3">
    <source>
        <dbReference type="ARBA" id="ARBA00022676"/>
    </source>
</evidence>
<feature type="transmembrane region" description="Helical" evidence="8">
    <location>
        <begin position="388"/>
        <end position="411"/>
    </location>
</feature>
<dbReference type="Pfam" id="PF26114">
    <property type="entry name" value="Ig_2_Mok13"/>
    <property type="match status" value="1"/>
</dbReference>
<evidence type="ECO:0000259" key="12">
    <source>
        <dbReference type="Pfam" id="PF26111"/>
    </source>
</evidence>
<dbReference type="InterPro" id="IPR058656">
    <property type="entry name" value="Mok11-13/Ags1-like_GH"/>
</dbReference>
<dbReference type="InterPro" id="IPR058659">
    <property type="entry name" value="Mok11-13/Ags1-like_CBM"/>
</dbReference>
<dbReference type="GO" id="GO:0070600">
    <property type="term" value="P:fungal-type cell wall (1-&gt;3)-alpha-glucan biosynthetic process"/>
    <property type="evidence" value="ECO:0007669"/>
    <property type="project" value="TreeGrafter"/>
</dbReference>
<reference evidence="16 17" key="1">
    <citation type="submission" date="2024-01" db="EMBL/GenBank/DDBJ databases">
        <title>A draft genome for a cacao thread blight-causing isolate of Paramarasmius palmivorus.</title>
        <authorList>
            <person name="Baruah I.K."/>
            <person name="Bukari Y."/>
            <person name="Amoako-Attah I."/>
            <person name="Meinhardt L.W."/>
            <person name="Bailey B.A."/>
            <person name="Cohen S.P."/>
        </authorList>
    </citation>
    <scope>NUCLEOTIDE SEQUENCE [LARGE SCALE GENOMIC DNA]</scope>
    <source>
        <strain evidence="16 17">GH-12</strain>
    </source>
</reference>
<evidence type="ECO:0000259" key="11">
    <source>
        <dbReference type="Pfam" id="PF26108"/>
    </source>
</evidence>
<dbReference type="PANTHER" id="PTHR47182">
    <property type="entry name" value="CELL WALL ALPHA-1,3-GLUCAN SYNTHASE AGS1-RELATED"/>
    <property type="match status" value="1"/>
</dbReference>
<dbReference type="Pfam" id="PF26111">
    <property type="entry name" value="Ig_Mok13"/>
    <property type="match status" value="1"/>
</dbReference>
<feature type="region of interest" description="Disordered" evidence="7">
    <location>
        <begin position="1815"/>
        <end position="1886"/>
    </location>
</feature>
<evidence type="ECO:0000256" key="6">
    <source>
        <dbReference type="ARBA" id="ARBA00048960"/>
    </source>
</evidence>
<feature type="transmembrane region" description="Helical" evidence="8">
    <location>
        <begin position="1593"/>
        <end position="1611"/>
    </location>
</feature>
<feature type="region of interest" description="Disordered" evidence="7">
    <location>
        <begin position="1735"/>
        <end position="1777"/>
    </location>
</feature>
<organism evidence="16 17">
    <name type="scientific">Paramarasmius palmivorus</name>
    <dbReference type="NCBI Taxonomy" id="297713"/>
    <lineage>
        <taxon>Eukaryota</taxon>
        <taxon>Fungi</taxon>
        <taxon>Dikarya</taxon>
        <taxon>Basidiomycota</taxon>
        <taxon>Agaricomycotina</taxon>
        <taxon>Agaricomycetes</taxon>
        <taxon>Agaricomycetidae</taxon>
        <taxon>Agaricales</taxon>
        <taxon>Marasmiineae</taxon>
        <taxon>Marasmiaceae</taxon>
        <taxon>Paramarasmius</taxon>
    </lineage>
</organism>
<evidence type="ECO:0000256" key="2">
    <source>
        <dbReference type="ARBA" id="ARBA00012688"/>
    </source>
</evidence>
<evidence type="ECO:0000256" key="7">
    <source>
        <dbReference type="SAM" id="MobiDB-lite"/>
    </source>
</evidence>
<feature type="compositionally biased region" description="Polar residues" evidence="7">
    <location>
        <begin position="1008"/>
        <end position="1020"/>
    </location>
</feature>
<dbReference type="FunFam" id="3.40.50.2000:FF:000052">
    <property type="entry name" value="Alpha-1,3-glucan synthase Ags2"/>
    <property type="match status" value="1"/>
</dbReference>
<dbReference type="InterPro" id="IPR058655">
    <property type="entry name" value="Mok11-14/Ags1-like"/>
</dbReference>
<dbReference type="Pfam" id="PF26108">
    <property type="entry name" value="GH_Mok13"/>
    <property type="match status" value="1"/>
</dbReference>